<dbReference type="Proteomes" id="UP000288716">
    <property type="component" value="Unassembled WGS sequence"/>
</dbReference>
<dbReference type="InterPro" id="IPR036084">
    <property type="entry name" value="Ser_inhib-like_sf"/>
</dbReference>
<name>A0A443S8H0_9ACAR</name>
<dbReference type="VEuPathDB" id="VectorBase:LDEU008218"/>
<proteinExistence type="predicted"/>
<dbReference type="Pfam" id="PF01826">
    <property type="entry name" value="TIL"/>
    <property type="match status" value="1"/>
</dbReference>
<dbReference type="SUPFAM" id="SSF57567">
    <property type="entry name" value="Serine protease inhibitors"/>
    <property type="match status" value="1"/>
</dbReference>
<gene>
    <name evidence="2" type="ORF">B4U80_13899</name>
</gene>
<dbReference type="EMBL" id="NCKV01005825">
    <property type="protein sequence ID" value="RWS23823.1"/>
    <property type="molecule type" value="Genomic_DNA"/>
</dbReference>
<dbReference type="Gene3D" id="2.10.25.10">
    <property type="entry name" value="Laminin"/>
    <property type="match status" value="1"/>
</dbReference>
<evidence type="ECO:0000259" key="1">
    <source>
        <dbReference type="Pfam" id="PF01826"/>
    </source>
</evidence>
<keyword evidence="3" id="KW-1185">Reference proteome</keyword>
<dbReference type="AlphaFoldDB" id="A0A443S8H0"/>
<comment type="caution">
    <text evidence="2">The sequence shown here is derived from an EMBL/GenBank/DDBJ whole genome shotgun (WGS) entry which is preliminary data.</text>
</comment>
<evidence type="ECO:0000313" key="3">
    <source>
        <dbReference type="Proteomes" id="UP000288716"/>
    </source>
</evidence>
<organism evidence="2 3">
    <name type="scientific">Leptotrombidium deliense</name>
    <dbReference type="NCBI Taxonomy" id="299467"/>
    <lineage>
        <taxon>Eukaryota</taxon>
        <taxon>Metazoa</taxon>
        <taxon>Ecdysozoa</taxon>
        <taxon>Arthropoda</taxon>
        <taxon>Chelicerata</taxon>
        <taxon>Arachnida</taxon>
        <taxon>Acari</taxon>
        <taxon>Acariformes</taxon>
        <taxon>Trombidiformes</taxon>
        <taxon>Prostigmata</taxon>
        <taxon>Anystina</taxon>
        <taxon>Parasitengona</taxon>
        <taxon>Trombiculoidea</taxon>
        <taxon>Trombiculidae</taxon>
        <taxon>Leptotrombidium</taxon>
    </lineage>
</organism>
<reference evidence="2 3" key="1">
    <citation type="journal article" date="2018" name="Gigascience">
        <title>Genomes of trombidid mites reveal novel predicted allergens and laterally-transferred genes associated with secondary metabolism.</title>
        <authorList>
            <person name="Dong X."/>
            <person name="Chaisiri K."/>
            <person name="Xia D."/>
            <person name="Armstrong S.D."/>
            <person name="Fang Y."/>
            <person name="Donnelly M.J."/>
            <person name="Kadowaki T."/>
            <person name="McGarry J.W."/>
            <person name="Darby A.C."/>
            <person name="Makepeace B.L."/>
        </authorList>
    </citation>
    <scope>NUCLEOTIDE SEQUENCE [LARGE SCALE GENOMIC DNA]</scope>
    <source>
        <strain evidence="2">UoL-UT</strain>
    </source>
</reference>
<sequence>MLKYTINILFKATVIKCRENEYLNRCGIDCSKTCDDVKNNTTPICPMVCGGRPVCSCKESYARSKSGACIKEKQCLTDGDLDVCEKFRENKVCPITQGHSCKRDPCDVKPCINSSKEIDMFFN</sequence>
<protein>
    <recommendedName>
        <fullName evidence="1">TIL domain-containing protein</fullName>
    </recommendedName>
</protein>
<dbReference type="InterPro" id="IPR002919">
    <property type="entry name" value="TIL_dom"/>
</dbReference>
<feature type="domain" description="TIL" evidence="1">
    <location>
        <begin position="17"/>
        <end position="75"/>
    </location>
</feature>
<dbReference type="OrthoDB" id="5876692at2759"/>
<evidence type="ECO:0000313" key="2">
    <source>
        <dbReference type="EMBL" id="RWS23823.1"/>
    </source>
</evidence>
<dbReference type="CDD" id="cd19941">
    <property type="entry name" value="TIL"/>
    <property type="match status" value="1"/>
</dbReference>
<accession>A0A443S8H0</accession>